<dbReference type="GO" id="GO:0006611">
    <property type="term" value="P:protein export from nucleus"/>
    <property type="evidence" value="ECO:0007669"/>
    <property type="project" value="TreeGrafter"/>
</dbReference>
<dbReference type="InterPro" id="IPR011989">
    <property type="entry name" value="ARM-like"/>
</dbReference>
<dbReference type="AlphaFoldDB" id="A0AA39HTY9"/>
<dbReference type="InterPro" id="IPR016024">
    <property type="entry name" value="ARM-type_fold"/>
</dbReference>
<organism evidence="9 10">
    <name type="scientific">Steinernema hermaphroditum</name>
    <dbReference type="NCBI Taxonomy" id="289476"/>
    <lineage>
        <taxon>Eukaryota</taxon>
        <taxon>Metazoa</taxon>
        <taxon>Ecdysozoa</taxon>
        <taxon>Nematoda</taxon>
        <taxon>Chromadorea</taxon>
        <taxon>Rhabditida</taxon>
        <taxon>Tylenchina</taxon>
        <taxon>Panagrolaimomorpha</taxon>
        <taxon>Strongyloidoidea</taxon>
        <taxon>Steinernematidae</taxon>
        <taxon>Steinernema</taxon>
    </lineage>
</organism>
<dbReference type="GO" id="GO:0005737">
    <property type="term" value="C:cytoplasm"/>
    <property type="evidence" value="ECO:0007669"/>
    <property type="project" value="UniProtKB-SubCell"/>
</dbReference>
<dbReference type="GO" id="GO:0005643">
    <property type="term" value="C:nuclear pore"/>
    <property type="evidence" value="ECO:0007669"/>
    <property type="project" value="TreeGrafter"/>
</dbReference>
<accession>A0AA39HTY9</accession>
<sequence>MDSELEVLNNLSKELYESVNQEARIRAEENLIALVNSPECLQRCLLLLERGNMPYAALVASTALMKLLSSKIGVPLDERMKLCTYLLNYLASHFEELPAYVVTSLSQLYARITKIGWNDLDKENRHFFRSLVKDVIQLIKDSGKVSLLGVQLITLLIADMNSLEAVDSVAAQRKLLGSLRDDFLLDIFDTSTSMLFKLMNSSLSQTEQQLAAALLQLTLNCLTFDFIGSITDESGEDNATVQIPTAWRTYFVGGDLIKQFFALYMHFPMELCSKIFMNLVQLASVRRTLFNNTERQQYLGELVGGIKLVMQNSDKLRDSASFHEFCRVISRLKSNYQLCELMKVEDYKSMVELLAEFTIQSLRMYEFSINSTYYILAFWQRMVSSMSYVKAQDDHFIQLYCPKIAETFVESRLRYSEAVIVEGLDDLLDDQGAVAQIMDQFSVISRCDYKHTCQQMISFFDLSLNIFTSASNPTDNTKEVLIARKRLIWMVTMIGAAVHGRSSFNGDEDMDILDGEIICRVWKLMELSDSRLVNGVQGGPDCVQLEFAFLYVLDQFRKTYISDQVQKTSKIYDKLGTALGLSDETAVLSIFARKIITNLKFWGHNEKLIEASLALLNDLSLGFTSVRRLSRLEEIQFLLNNHTGDVFSFLSSNADYHIMKTRGIFYASLMRLLVVTIDEDVSVFDNFMQPITETVKEICNVFETNNMGNFNQDQLKRAVIGLARDLRGISGACLTKLTFRMFFDYLFPQVFTLLQRAVEAWCDVPEVTTPILKFVYELAQNKQQRLSFEMNSCMPVLLFREISKIIVAYGNRLVGFGDVPKADFYKLRLKNVGIIFSIMKMALNGCYIPSGIFDLYGDTCLKESLAVFLKLFMKFRDADFKAYSKISHNFYSLIDALVHDNMPYVSNLDEDVFLALLEAIHQGMVSYDTIVVSSCCTSLDLILDYLFRRVSRQKTIRNFVGFEAEGDNCVKALERRPQLLADMLSTLMGAMIFDDIKCQWAMSRPLLGLILLQVDNFNQFKDDFIRRQTTDQQQYVSQAFVGLMTNVEHNVSLTNKDIFTQNLNSFRRTMASLLKSPIKEEVGVGGDMMA</sequence>
<comment type="caution">
    <text evidence="9">The sequence shown here is derived from an EMBL/GenBank/DDBJ whole genome shotgun (WGS) entry which is preliminary data.</text>
</comment>
<protein>
    <recommendedName>
        <fullName evidence="8">Exportin-7/Ran-binding protein 17 TPR repeats domain-containing protein</fullName>
    </recommendedName>
</protein>
<evidence type="ECO:0000256" key="5">
    <source>
        <dbReference type="ARBA" id="ARBA00022490"/>
    </source>
</evidence>
<comment type="subcellular location">
    <subcellularLocation>
        <location evidence="2">Cytoplasm</location>
    </subcellularLocation>
    <subcellularLocation>
        <location evidence="1">Nucleus</location>
    </subcellularLocation>
</comment>
<evidence type="ECO:0000313" key="10">
    <source>
        <dbReference type="Proteomes" id="UP001175271"/>
    </source>
</evidence>
<dbReference type="Proteomes" id="UP001175271">
    <property type="component" value="Unassembled WGS sequence"/>
</dbReference>
<reference evidence="9" key="1">
    <citation type="submission" date="2023-06" db="EMBL/GenBank/DDBJ databases">
        <title>Genomic analysis of the entomopathogenic nematode Steinernema hermaphroditum.</title>
        <authorList>
            <person name="Schwarz E.M."/>
            <person name="Heppert J.K."/>
            <person name="Baniya A."/>
            <person name="Schwartz H.T."/>
            <person name="Tan C.-H."/>
            <person name="Antoshechkin I."/>
            <person name="Sternberg P.W."/>
            <person name="Goodrich-Blair H."/>
            <person name="Dillman A.R."/>
        </authorList>
    </citation>
    <scope>NUCLEOTIDE SEQUENCE</scope>
    <source>
        <strain evidence="9">PS9179</strain>
        <tissue evidence="9">Whole animal</tissue>
    </source>
</reference>
<proteinExistence type="inferred from homology"/>
<dbReference type="InterPro" id="IPR057947">
    <property type="entry name" value="TPR_XPO7/RBP17"/>
</dbReference>
<name>A0AA39HTY9_9BILA</name>
<keyword evidence="10" id="KW-1185">Reference proteome</keyword>
<dbReference type="PANTHER" id="PTHR12596:SF2">
    <property type="entry name" value="EXPORTIN-7 ISOFORM X1"/>
    <property type="match status" value="1"/>
</dbReference>
<keyword evidence="6" id="KW-0653">Protein transport</keyword>
<dbReference type="SUPFAM" id="SSF48371">
    <property type="entry name" value="ARM repeat"/>
    <property type="match status" value="1"/>
</dbReference>
<evidence type="ECO:0000256" key="2">
    <source>
        <dbReference type="ARBA" id="ARBA00004496"/>
    </source>
</evidence>
<dbReference type="EMBL" id="JAUCMV010000003">
    <property type="protein sequence ID" value="KAK0410878.1"/>
    <property type="molecule type" value="Genomic_DNA"/>
</dbReference>
<evidence type="ECO:0000259" key="8">
    <source>
        <dbReference type="Pfam" id="PF25795"/>
    </source>
</evidence>
<evidence type="ECO:0000256" key="4">
    <source>
        <dbReference type="ARBA" id="ARBA00022448"/>
    </source>
</evidence>
<evidence type="ECO:0000256" key="1">
    <source>
        <dbReference type="ARBA" id="ARBA00004123"/>
    </source>
</evidence>
<feature type="domain" description="Exportin-7/Ran-binding protein 17 TPR repeats" evidence="8">
    <location>
        <begin position="417"/>
        <end position="656"/>
    </location>
</feature>
<gene>
    <name evidence="9" type="ORF">QR680_005375</name>
</gene>
<comment type="similarity">
    <text evidence="3">Belongs to the exportin family.</text>
</comment>
<evidence type="ECO:0000256" key="3">
    <source>
        <dbReference type="ARBA" id="ARBA00009466"/>
    </source>
</evidence>
<evidence type="ECO:0000256" key="7">
    <source>
        <dbReference type="ARBA" id="ARBA00023242"/>
    </source>
</evidence>
<keyword evidence="4" id="KW-0813">Transport</keyword>
<dbReference type="PANTHER" id="PTHR12596">
    <property type="entry name" value="EXPORTIN 4,7-RELATED"/>
    <property type="match status" value="1"/>
</dbReference>
<dbReference type="Pfam" id="PF25795">
    <property type="entry name" value="TPR_XPO7"/>
    <property type="match status" value="1"/>
</dbReference>
<dbReference type="InterPro" id="IPR044189">
    <property type="entry name" value="XPO4/7-like"/>
</dbReference>
<keyword evidence="5" id="KW-0963">Cytoplasm</keyword>
<keyword evidence="7" id="KW-0539">Nucleus</keyword>
<evidence type="ECO:0000313" key="9">
    <source>
        <dbReference type="EMBL" id="KAK0410878.1"/>
    </source>
</evidence>
<evidence type="ECO:0000256" key="6">
    <source>
        <dbReference type="ARBA" id="ARBA00022927"/>
    </source>
</evidence>
<dbReference type="GO" id="GO:0005049">
    <property type="term" value="F:nuclear export signal receptor activity"/>
    <property type="evidence" value="ECO:0007669"/>
    <property type="project" value="InterPro"/>
</dbReference>
<dbReference type="Gene3D" id="1.25.10.10">
    <property type="entry name" value="Leucine-rich Repeat Variant"/>
    <property type="match status" value="2"/>
</dbReference>